<evidence type="ECO:0000256" key="1">
    <source>
        <dbReference type="ARBA" id="ARBA00022747"/>
    </source>
</evidence>
<keyword evidence="2" id="KW-0238">DNA-binding</keyword>
<keyword evidence="1" id="KW-0680">Restriction system</keyword>
<dbReference type="GO" id="GO:0009307">
    <property type="term" value="P:DNA restriction-modification system"/>
    <property type="evidence" value="ECO:0007669"/>
    <property type="project" value="UniProtKB-KW"/>
</dbReference>
<dbReference type="InterPro" id="IPR044946">
    <property type="entry name" value="Restrct_endonuc_typeI_TRD_sf"/>
</dbReference>
<sequence length="263" mass="29930">MTGRYQAYPEYKDSGVEWLGEVPEHWDVKKLKFIANIHPSNIDKKTKDGELPIVLCNYTDVYYNDFIDNSIDFMKASATIEQIEKFTLQAGDTIITKDSEDPNDIAIPTFVSENMPGVVCGYHLSVIRPFNKSYSAYVKRVFECEYARAYFATRSNGLTRYGLGTYALENVFYPQPIKEEAVVIANFLNHETTKIDTLIEKQQQLIKLLKEKRQAVISHVVTKGLNPDVAMKDSGVEWLGGGAGALGCFFFRLLCKHFYWCNS</sequence>
<organism evidence="3 4">
    <name type="scientific">Candidatus Scalindua japonica</name>
    <dbReference type="NCBI Taxonomy" id="1284222"/>
    <lineage>
        <taxon>Bacteria</taxon>
        <taxon>Pseudomonadati</taxon>
        <taxon>Planctomycetota</taxon>
        <taxon>Candidatus Brocadiia</taxon>
        <taxon>Candidatus Brocadiales</taxon>
        <taxon>Candidatus Scalinduaceae</taxon>
        <taxon>Candidatus Scalindua</taxon>
    </lineage>
</organism>
<dbReference type="Gene3D" id="3.90.220.20">
    <property type="entry name" value="DNA methylase specificity domains"/>
    <property type="match status" value="1"/>
</dbReference>
<accession>A0A286TZY2</accession>
<protein>
    <submittedName>
        <fullName evidence="3">Restriction endonuclease S subunits</fullName>
    </submittedName>
</protein>
<keyword evidence="4" id="KW-1185">Reference proteome</keyword>
<dbReference type="Proteomes" id="UP000218542">
    <property type="component" value="Unassembled WGS sequence"/>
</dbReference>
<dbReference type="EMBL" id="BAOS01000022">
    <property type="protein sequence ID" value="GAX61455.1"/>
    <property type="molecule type" value="Genomic_DNA"/>
</dbReference>
<dbReference type="OrthoDB" id="9795776at2"/>
<dbReference type="PANTHER" id="PTHR30408:SF12">
    <property type="entry name" value="TYPE I RESTRICTION ENZYME MJAVIII SPECIFICITY SUBUNIT"/>
    <property type="match status" value="1"/>
</dbReference>
<dbReference type="GO" id="GO:0004519">
    <property type="term" value="F:endonuclease activity"/>
    <property type="evidence" value="ECO:0007669"/>
    <property type="project" value="UniProtKB-KW"/>
</dbReference>
<proteinExistence type="predicted"/>
<evidence type="ECO:0000313" key="4">
    <source>
        <dbReference type="Proteomes" id="UP000218542"/>
    </source>
</evidence>
<gene>
    <name evidence="3" type="ORF">SCALIN_C22_0169</name>
</gene>
<comment type="caution">
    <text evidence="3">The sequence shown here is derived from an EMBL/GenBank/DDBJ whole genome shotgun (WGS) entry which is preliminary data.</text>
</comment>
<dbReference type="PANTHER" id="PTHR30408">
    <property type="entry name" value="TYPE-1 RESTRICTION ENZYME ECOKI SPECIFICITY PROTEIN"/>
    <property type="match status" value="1"/>
</dbReference>
<dbReference type="AlphaFoldDB" id="A0A286TZY2"/>
<evidence type="ECO:0000256" key="2">
    <source>
        <dbReference type="ARBA" id="ARBA00023125"/>
    </source>
</evidence>
<evidence type="ECO:0000313" key="3">
    <source>
        <dbReference type="EMBL" id="GAX61455.1"/>
    </source>
</evidence>
<dbReference type="Gene3D" id="1.10.287.1120">
    <property type="entry name" value="Bipartite methylase S protein"/>
    <property type="match status" value="1"/>
</dbReference>
<keyword evidence="3" id="KW-0378">Hydrolase</keyword>
<reference evidence="3 4" key="1">
    <citation type="journal article" date="2017" name="Environ. Microbiol. Rep.">
        <title>Genetic diversity of marine anaerobic ammonium-oxidizing bacteria as revealed by genomic and proteomic analyses of 'Candidatus Scalindua japonica'.</title>
        <authorList>
            <person name="Oshiki M."/>
            <person name="Mizuto K."/>
            <person name="Kimura Z."/>
            <person name="Kindaichi T."/>
            <person name="Satoh H."/>
            <person name="Okabe S."/>
        </authorList>
    </citation>
    <scope>NUCLEOTIDE SEQUENCE [LARGE SCALE GENOMIC DNA]</scope>
    <source>
        <strain evidence="4">husup-a2</strain>
    </source>
</reference>
<dbReference type="InterPro" id="IPR052021">
    <property type="entry name" value="Type-I_RS_S_subunit"/>
</dbReference>
<keyword evidence="3" id="KW-0540">Nuclease</keyword>
<dbReference type="SUPFAM" id="SSF116734">
    <property type="entry name" value="DNA methylase specificity domain"/>
    <property type="match status" value="1"/>
</dbReference>
<keyword evidence="3" id="KW-0255">Endonuclease</keyword>
<dbReference type="RefSeq" id="WP_096894845.1">
    <property type="nucleotide sequence ID" value="NZ_BAOS01000022.1"/>
</dbReference>
<name>A0A286TZY2_9BACT</name>
<dbReference type="GO" id="GO:0003677">
    <property type="term" value="F:DNA binding"/>
    <property type="evidence" value="ECO:0007669"/>
    <property type="project" value="UniProtKB-KW"/>
</dbReference>